<protein>
    <submittedName>
        <fullName evidence="1">Uncharacterized protein</fullName>
    </submittedName>
</protein>
<name>G1WFL2_9ACTN</name>
<sequence length="37" mass="4208">MSKGSRSKVKRPKREVVPMYNDEIANFGPAVRETEAE</sequence>
<proteinExistence type="predicted"/>
<dbReference type="Proteomes" id="UP000004830">
    <property type="component" value="Unassembled WGS sequence"/>
</dbReference>
<dbReference type="STRING" id="742742.HMPREF9452_00125"/>
<organism evidence="1 2">
    <name type="scientific">Collinsella tanakaei YIT 12063</name>
    <dbReference type="NCBI Taxonomy" id="742742"/>
    <lineage>
        <taxon>Bacteria</taxon>
        <taxon>Bacillati</taxon>
        <taxon>Actinomycetota</taxon>
        <taxon>Coriobacteriia</taxon>
        <taxon>Coriobacteriales</taxon>
        <taxon>Coriobacteriaceae</taxon>
        <taxon>Collinsella</taxon>
    </lineage>
</organism>
<accession>G1WFL2</accession>
<dbReference type="HOGENOM" id="CLU_3342571_0_0_11"/>
<reference evidence="1 2" key="1">
    <citation type="submission" date="2011-06" db="EMBL/GenBank/DDBJ databases">
        <title>The Genome Sequence of Collinsella tanakaei YIT 12063.</title>
        <authorList>
            <consortium name="The Broad Institute Genome Sequencing Platform"/>
            <person name="Earl A."/>
            <person name="Ward D."/>
            <person name="Feldgarden M."/>
            <person name="Gevers D."/>
            <person name="Morotomi M."/>
            <person name="Young S.K."/>
            <person name="Zeng Q."/>
            <person name="Gargeya S."/>
            <person name="Fitzgerald M."/>
            <person name="Haas B."/>
            <person name="Abouelleil A."/>
            <person name="Alvarado L."/>
            <person name="Arachchi H.M."/>
            <person name="Berlin A."/>
            <person name="Brown A."/>
            <person name="Chapman S.B."/>
            <person name="Chen Z."/>
            <person name="Dunbar C."/>
            <person name="Freedman E."/>
            <person name="Gearin G."/>
            <person name="Gellesch M."/>
            <person name="Goldberg J."/>
            <person name="Griggs A."/>
            <person name="Gujja S."/>
            <person name="Heiman D."/>
            <person name="Howarth C."/>
            <person name="Larson L."/>
            <person name="Lui A."/>
            <person name="MacDonald P.J.P."/>
            <person name="Mehta T."/>
            <person name="Montmayeur A."/>
            <person name="Murphy C."/>
            <person name="Neiman D."/>
            <person name="Pearson M."/>
            <person name="Priest M."/>
            <person name="Roberts A."/>
            <person name="Saif S."/>
            <person name="Shea T."/>
            <person name="Shenoy N."/>
            <person name="Sisk P."/>
            <person name="Stolte C."/>
            <person name="Sykes S."/>
            <person name="Wortman J."/>
            <person name="Nusbaum C."/>
            <person name="Birren B."/>
        </authorList>
    </citation>
    <scope>NUCLEOTIDE SEQUENCE [LARGE SCALE GENOMIC DNA]</scope>
    <source>
        <strain evidence="1 2">YIT 12063</strain>
    </source>
</reference>
<comment type="caution">
    <text evidence="1">The sequence shown here is derived from an EMBL/GenBank/DDBJ whole genome shotgun (WGS) entry which is preliminary data.</text>
</comment>
<dbReference type="AlphaFoldDB" id="G1WFL2"/>
<evidence type="ECO:0000313" key="1">
    <source>
        <dbReference type="EMBL" id="EGX70042.1"/>
    </source>
</evidence>
<evidence type="ECO:0000313" key="2">
    <source>
        <dbReference type="Proteomes" id="UP000004830"/>
    </source>
</evidence>
<gene>
    <name evidence="1" type="ORF">HMPREF9452_00125</name>
</gene>
<keyword evidence="2" id="KW-1185">Reference proteome</keyword>
<dbReference type="EMBL" id="ADLS01000002">
    <property type="protein sequence ID" value="EGX70042.1"/>
    <property type="molecule type" value="Genomic_DNA"/>
</dbReference>